<gene>
    <name evidence="1" type="ORF">H261_05584</name>
</gene>
<evidence type="ECO:0000313" key="2">
    <source>
        <dbReference type="Proteomes" id="UP000011744"/>
    </source>
</evidence>
<sequence length="276" mass="29560">MIETLSRLLLRLSEAEHPVLWGRVAAPHFGRDFDRLLAQGVLAEDRAADTWSVCSDCDCGLDARPIQRIKGQLIAACPNDHRADVELSAEDIRSFRIDPAMLMRLISSNSGLNKDPESILPGLWKLGTTVGGQAVFAALSVAASIQPGLMGALTRAARGSPIALLVPKGIPGEARRCLEDAGPYVAAALDVVGVSDQNPFAIDVFRLVPPIGHTPRLIIRESSGTTTLDGRSILLSGQPHRLLVMLAQSAATGNGVVSNRDIEDRTGRQARDIIRE</sequence>
<evidence type="ECO:0000313" key="1">
    <source>
        <dbReference type="EMBL" id="EME71032.1"/>
    </source>
</evidence>
<dbReference type="EMBL" id="AONQ01000010">
    <property type="protein sequence ID" value="EME71032.1"/>
    <property type="molecule type" value="Genomic_DNA"/>
</dbReference>
<dbReference type="Proteomes" id="UP000011744">
    <property type="component" value="Unassembled WGS sequence"/>
</dbReference>
<dbReference type="RefSeq" id="WP_008615249.1">
    <property type="nucleotide sequence ID" value="NZ_AONQ01000010.1"/>
</dbReference>
<dbReference type="STRING" id="1244869.H261_05584"/>
<dbReference type="eggNOG" id="COG0745">
    <property type="taxonomic scope" value="Bacteria"/>
</dbReference>
<reference evidence="1 2" key="1">
    <citation type="journal article" date="2014" name="Genome Announc.">
        <title>Draft Genome Sequence of Magnetospirillum sp. Strain SO-1, a Freshwater Magnetotactic Bacterium Isolated from the Ol'khovka River, Russia.</title>
        <authorList>
            <person name="Grouzdev D.S."/>
            <person name="Dziuba M.V."/>
            <person name="Sukhacheva M.S."/>
            <person name="Mardanov A.V."/>
            <person name="Beletskiy A.V."/>
            <person name="Kuznetsov B.B."/>
            <person name="Skryabin K.G."/>
        </authorList>
    </citation>
    <scope>NUCLEOTIDE SEQUENCE [LARGE SCALE GENOMIC DNA]</scope>
    <source>
        <strain evidence="1 2">SO-1</strain>
    </source>
</reference>
<accession>M2ZUI0</accession>
<protein>
    <submittedName>
        <fullName evidence="1">Uncharacterized protein</fullName>
    </submittedName>
</protein>
<organism evidence="1 2">
    <name type="scientific">Paramagnetospirillum caucaseum</name>
    <dbReference type="NCBI Taxonomy" id="1244869"/>
    <lineage>
        <taxon>Bacteria</taxon>
        <taxon>Pseudomonadati</taxon>
        <taxon>Pseudomonadota</taxon>
        <taxon>Alphaproteobacteria</taxon>
        <taxon>Rhodospirillales</taxon>
        <taxon>Magnetospirillaceae</taxon>
        <taxon>Paramagnetospirillum</taxon>
    </lineage>
</organism>
<dbReference type="AlphaFoldDB" id="M2ZUI0"/>
<name>M2ZUI0_9PROT</name>
<comment type="caution">
    <text evidence="1">The sequence shown here is derived from an EMBL/GenBank/DDBJ whole genome shotgun (WGS) entry which is preliminary data.</text>
</comment>
<dbReference type="OrthoDB" id="7760280at2"/>
<proteinExistence type="predicted"/>
<keyword evidence="2" id="KW-1185">Reference proteome</keyword>